<dbReference type="Proteomes" id="UP000033500">
    <property type="component" value="Unassembled WGS sequence"/>
</dbReference>
<dbReference type="PATRIC" id="fig|294.131.peg.6357"/>
<dbReference type="EMBL" id="LACD01000009">
    <property type="protein sequence ID" value="KJZ45221.1"/>
    <property type="molecule type" value="Genomic_DNA"/>
</dbReference>
<reference evidence="1 2" key="1">
    <citation type="submission" date="2015-03" db="EMBL/GenBank/DDBJ databases">
        <title>Comparative genomics of Pseudomonas insights into diversity of traits involved in vanlence and defense.</title>
        <authorList>
            <person name="Qin Y."/>
        </authorList>
    </citation>
    <scope>NUCLEOTIDE SEQUENCE [LARGE SCALE GENOMIC DNA]</scope>
    <source>
        <strain evidence="1 2">C3</strain>
    </source>
</reference>
<comment type="caution">
    <text evidence="1">The sequence shown here is derived from an EMBL/GenBank/DDBJ whole genome shotgun (WGS) entry which is preliminary data.</text>
</comment>
<accession>A0A0F4TLB2</accession>
<dbReference type="SUPFAM" id="SSF49373">
    <property type="entry name" value="Invasin/intimin cell-adhesion fragments"/>
    <property type="match status" value="1"/>
</dbReference>
<sequence>MDFSNPGLFAQFDDTDSVLATYPLMIAGMIREIEGGDGGVNIAVLTGHPAGVLCNIDPYSGMQAGDRHDIYWGDLKIFEKEVLPEEVDQRLLFYIPTTSIVSGWVEKVYYQITRKGSTTPDETSAPLRILVKLSRPAGPDKRPFEAWHSELKAPQLPDDVIKNGVDAEWAINGIPVTVPIYPGIAARDTVRLKWGTVFAPPLRITEQQAAGTEAIIITVDQATVLAGGDSNALPVRYEVYDEVFNYCEKWSAITAVNVDAGAWRLAAPIIVEALNGIIDLDQLNRAPVTLQIDIKPEDFETNDILNVSWIGTPPPPSNTITYETSVTIVKGPDHVEVKVPYEYVRAIAMGSADASYVLIKASGAPSLSSKRAFATVKGKVSHLPAPTISEVIGDTLEPSVKSATVHVRYLEMTDGDRINLVWSGTRANGTPYLHEAPPYTVTAGDARLKHITLLVLDKHITPLDDGTLDLYYRVSNDLAQTRRIDDSDHLLVKVGTIMATLPAPLVDEAQDDVLDPALVPRNATLRIPYLGTAKGDELTYYWRGVSVAGTTTDRLPITTGLVGRQLTFRVDAQFITPNINQQVEVRYTLKRAATGEYDTSELLLLIVGTLIGELPAPEVIEADGNTLNPIKALTQLTVKIPRYTTMEANDRLSVTWTGTPGQGSFTSPEREVRIVEPKEVELPTRLVPFNLDRDVIVTYNVKRYVQAKPSNPLNLHVQTFSLSDLPTPKVTQAPDDQVLELAAFIGDATATLAKWPHSAEGQKVWLRAEGTRNGSLETIILYDGKTITQQEAEQGLSTFLPRQRLLQMTDKTTLTLIARVAFDGGDNPDLAQEFPRLVLTLLHVGELVLIPPSVDGVVGNALDPFILPASGAVVKVPRYGGMAVGDSVFVSWRGAPGSGSAITVPQVLQKLGEMSFNVPRNVAIANAGRSVTVVYDVTRAEGGEKRESPPYTFNVVVDLRLVAPTVTGVVGGILDPDRVPASGVPVIVPQYQGMAIGDRVRVKWTGAGGSDTTLPARIDSLGSRTINVDRALAINNRGHDVTVTYLVTRITGGPERESPAAAFKVLVPLVFNTNPVTLSGRAYVLRDYPGTHPALTAGIWVQYQASGGQPGYRYVSSNTSVAVVDASGLVVARGRGSATITAMDSFNQSKSYTVTVTNVIQCVGLGNSTWAGIKGAAGANGARIPSFGELEEIHAAYGGRWPMGDHHYWSTTDHSDFRGPQKRCHYLARGSNVNIYVRTGYSNGVGIR</sequence>
<evidence type="ECO:0000313" key="2">
    <source>
        <dbReference type="Proteomes" id="UP000033500"/>
    </source>
</evidence>
<name>A0A0F4TLB2_PSEFL</name>
<gene>
    <name evidence="1" type="ORF">VC34_10525</name>
</gene>
<dbReference type="Gene3D" id="2.60.40.1080">
    <property type="match status" value="1"/>
</dbReference>
<evidence type="ECO:0000313" key="1">
    <source>
        <dbReference type="EMBL" id="KJZ45221.1"/>
    </source>
</evidence>
<proteinExistence type="predicted"/>
<organism evidence="1 2">
    <name type="scientific">Pseudomonas fluorescens</name>
    <dbReference type="NCBI Taxonomy" id="294"/>
    <lineage>
        <taxon>Bacteria</taxon>
        <taxon>Pseudomonadati</taxon>
        <taxon>Pseudomonadota</taxon>
        <taxon>Gammaproteobacteria</taxon>
        <taxon>Pseudomonadales</taxon>
        <taxon>Pseudomonadaceae</taxon>
        <taxon>Pseudomonas</taxon>
    </lineage>
</organism>
<protein>
    <submittedName>
        <fullName evidence="1">Uncharacterized protein</fullName>
    </submittedName>
</protein>
<dbReference type="InterPro" id="IPR008964">
    <property type="entry name" value="Invasin/intimin_cell_adhesion"/>
</dbReference>
<dbReference type="RefSeq" id="WP_046046453.1">
    <property type="nucleotide sequence ID" value="NZ_LACD01000009.1"/>
</dbReference>
<dbReference type="Pfam" id="PF26182">
    <property type="entry name" value="Ig_NUP210_5th"/>
    <property type="match status" value="1"/>
</dbReference>
<dbReference type="AlphaFoldDB" id="A0A0F4TLB2"/>